<comment type="caution">
    <text evidence="1">The sequence shown here is derived from an EMBL/GenBank/DDBJ whole genome shotgun (WGS) entry which is preliminary data.</text>
</comment>
<reference evidence="1 2" key="1">
    <citation type="journal article" date="2010" name="Int. J. Syst. Evol. Microbiol.">
        <title>Bacillus horneckiae sp. nov., isolated from a spacecraft-assembly clean room.</title>
        <authorList>
            <person name="Vaishampayan P."/>
            <person name="Probst A."/>
            <person name="Krishnamurthi S."/>
            <person name="Ghosh S."/>
            <person name="Osman S."/>
            <person name="McDowall A."/>
            <person name="Ruckmani A."/>
            <person name="Mayilraj S."/>
            <person name="Venkateswaran K."/>
        </authorList>
    </citation>
    <scope>NUCLEOTIDE SEQUENCE [LARGE SCALE GENOMIC DNA]</scope>
    <source>
        <strain evidence="2">1PO1SC</strain>
    </source>
</reference>
<gene>
    <name evidence="1" type="ORF">CWS20_01795</name>
</gene>
<dbReference type="Proteomes" id="UP000233343">
    <property type="component" value="Unassembled WGS sequence"/>
</dbReference>
<dbReference type="AlphaFoldDB" id="A0A2N0ZMA6"/>
<evidence type="ECO:0000313" key="1">
    <source>
        <dbReference type="EMBL" id="PKG30645.1"/>
    </source>
</evidence>
<name>A0A2N0ZMA6_9BACI</name>
<dbReference type="Pfam" id="PF11167">
    <property type="entry name" value="DUF2953"/>
    <property type="match status" value="1"/>
</dbReference>
<sequence length="232" mass="26706">MKWLFIILILLLLILLILLIFIAFSKLHVTLHYFHQAKQHHLQLQFKLWKFIKYKVDIPLIELSEEKPAVKFTEKNSSIGGMSDEKTEEFTADDLLNSIKNMNEVITHVASFYHIVRHFLSKITIKQLRWHTIVGVGDAAVTGMLTGAFWAVKGSILGVISHYMKLRTRPDIVIAPQFQFAVTQTSFICIFHFRIGHAMLAGIKLIKFWKGGKAHFKSMHLSVLSNDKSKTY</sequence>
<evidence type="ECO:0000313" key="2">
    <source>
        <dbReference type="Proteomes" id="UP000233343"/>
    </source>
</evidence>
<accession>A0A2N0ZMA6</accession>
<protein>
    <submittedName>
        <fullName evidence="1">DUF2953 domain-containing protein</fullName>
    </submittedName>
</protein>
<dbReference type="InterPro" id="IPR021338">
    <property type="entry name" value="DUF2953"/>
</dbReference>
<keyword evidence="2" id="KW-1185">Reference proteome</keyword>
<organism evidence="1 2">
    <name type="scientific">Cytobacillus horneckiae</name>
    <dbReference type="NCBI Taxonomy" id="549687"/>
    <lineage>
        <taxon>Bacteria</taxon>
        <taxon>Bacillati</taxon>
        <taxon>Bacillota</taxon>
        <taxon>Bacilli</taxon>
        <taxon>Bacillales</taxon>
        <taxon>Bacillaceae</taxon>
        <taxon>Cytobacillus</taxon>
    </lineage>
</organism>
<dbReference type="EMBL" id="PISD01000006">
    <property type="protein sequence ID" value="PKG30645.1"/>
    <property type="molecule type" value="Genomic_DNA"/>
</dbReference>
<proteinExistence type="predicted"/>
<dbReference type="RefSeq" id="WP_066191290.1">
    <property type="nucleotide sequence ID" value="NZ_JAFDQP010000007.1"/>
</dbReference>